<comment type="caution">
    <text evidence="1">The sequence shown here is derived from an EMBL/GenBank/DDBJ whole genome shotgun (WGS) entry which is preliminary data.</text>
</comment>
<dbReference type="STRING" id="494026.PGLA_24235"/>
<organism evidence="1 2">
    <name type="scientific">Paenibacillus glacialis</name>
    <dbReference type="NCBI Taxonomy" id="494026"/>
    <lineage>
        <taxon>Bacteria</taxon>
        <taxon>Bacillati</taxon>
        <taxon>Bacillota</taxon>
        <taxon>Bacilli</taxon>
        <taxon>Bacillales</taxon>
        <taxon>Paenibacillaceae</taxon>
        <taxon>Paenibacillus</taxon>
    </lineage>
</organism>
<dbReference type="CDD" id="cd16416">
    <property type="entry name" value="HAD_BsYqeG-like"/>
    <property type="match status" value="1"/>
</dbReference>
<reference evidence="1 2" key="1">
    <citation type="submission" date="2016-03" db="EMBL/GenBank/DDBJ databases">
        <title>Draft genome sequence of Paenibacillus glacialis DSM 22343.</title>
        <authorList>
            <person name="Shin S.-K."/>
            <person name="Yi H."/>
        </authorList>
    </citation>
    <scope>NUCLEOTIDE SEQUENCE [LARGE SCALE GENOMIC DNA]</scope>
    <source>
        <strain evidence="1 2">DSM 22343</strain>
    </source>
</reference>
<evidence type="ECO:0000313" key="2">
    <source>
        <dbReference type="Proteomes" id="UP000076967"/>
    </source>
</evidence>
<dbReference type="SUPFAM" id="SSF56784">
    <property type="entry name" value="HAD-like"/>
    <property type="match status" value="1"/>
</dbReference>
<dbReference type="RefSeq" id="WP_068537757.1">
    <property type="nucleotide sequence ID" value="NZ_LVJH01000070.1"/>
</dbReference>
<evidence type="ECO:0000313" key="1">
    <source>
        <dbReference type="EMBL" id="OAB34014.1"/>
    </source>
</evidence>
<accession>A0A168D9Z4</accession>
<dbReference type="PANTHER" id="PTHR19288">
    <property type="entry name" value="4-NITROPHENYLPHOSPHATASE-RELATED"/>
    <property type="match status" value="1"/>
</dbReference>
<dbReference type="GO" id="GO:0008962">
    <property type="term" value="F:phosphatidylglycerophosphatase activity"/>
    <property type="evidence" value="ECO:0007669"/>
    <property type="project" value="InterPro"/>
</dbReference>
<dbReference type="Gene3D" id="3.40.50.1000">
    <property type="entry name" value="HAD superfamily/HAD-like"/>
    <property type="match status" value="1"/>
</dbReference>
<name>A0A168D9Z4_9BACL</name>
<dbReference type="GO" id="GO:0005737">
    <property type="term" value="C:cytoplasm"/>
    <property type="evidence" value="ECO:0007669"/>
    <property type="project" value="TreeGrafter"/>
</dbReference>
<dbReference type="EMBL" id="LVJH01000070">
    <property type="protein sequence ID" value="OAB34014.1"/>
    <property type="molecule type" value="Genomic_DNA"/>
</dbReference>
<dbReference type="PANTHER" id="PTHR19288:SF25">
    <property type="entry name" value="PHOSPHATIDYLGLYCEROPHOSPHATASE GEP4, MITOCHONDRIAL"/>
    <property type="match status" value="1"/>
</dbReference>
<evidence type="ECO:0008006" key="3">
    <source>
        <dbReference type="Google" id="ProtNLM"/>
    </source>
</evidence>
<keyword evidence="2" id="KW-1185">Reference proteome</keyword>
<dbReference type="InterPro" id="IPR036412">
    <property type="entry name" value="HAD-like_sf"/>
</dbReference>
<dbReference type="InterPro" id="IPR023214">
    <property type="entry name" value="HAD_sf"/>
</dbReference>
<dbReference type="InterPro" id="IPR010021">
    <property type="entry name" value="PGPP1/Gep4"/>
</dbReference>
<sequence>MFEMLLPKVRVNTVFDIDLEDLYARGYRGIITDLDNTLVGAKAPLAYPELIAWFELVKKTGFQLIIVSNNHLKRVSDFATPLDIQYVHEARKPSLKSFNKALKMMGLSNTETIMVGDQMLTDVLGGNRLGLLTVLVLPISVEDEGWGTRINRRVERIALKSLRKKGLWLEEENKE</sequence>
<dbReference type="NCBIfam" id="TIGR01549">
    <property type="entry name" value="HAD-SF-IA-v1"/>
    <property type="match status" value="1"/>
</dbReference>
<protein>
    <recommendedName>
        <fullName evidence="3">YqeG family HAD IIIA-type phosphatase</fullName>
    </recommendedName>
</protein>
<dbReference type="AlphaFoldDB" id="A0A168D9Z4"/>
<dbReference type="NCBIfam" id="TIGR01668">
    <property type="entry name" value="YqeG_hyp_ppase"/>
    <property type="match status" value="1"/>
</dbReference>
<dbReference type="InterPro" id="IPR006439">
    <property type="entry name" value="HAD-SF_hydro_IA"/>
</dbReference>
<gene>
    <name evidence="1" type="ORF">PGLA_24235</name>
</gene>
<dbReference type="InterPro" id="IPR006549">
    <property type="entry name" value="HAD-SF_hydro_IIIA"/>
</dbReference>
<proteinExistence type="predicted"/>
<dbReference type="Proteomes" id="UP000076967">
    <property type="component" value="Unassembled WGS sequence"/>
</dbReference>
<dbReference type="NCBIfam" id="TIGR01662">
    <property type="entry name" value="HAD-SF-IIIA"/>
    <property type="match status" value="1"/>
</dbReference>
<dbReference type="OrthoDB" id="9787572at2"/>
<dbReference type="Pfam" id="PF13242">
    <property type="entry name" value="Hydrolase_like"/>
    <property type="match status" value="1"/>
</dbReference>